<evidence type="ECO:0000313" key="3">
    <source>
        <dbReference type="Proteomes" id="UP001220395"/>
    </source>
</evidence>
<dbReference type="RefSeq" id="WP_273690592.1">
    <property type="nucleotide sequence ID" value="NZ_CP117411.1"/>
</dbReference>
<evidence type="ECO:0000259" key="1">
    <source>
        <dbReference type="Pfam" id="PF06855"/>
    </source>
</evidence>
<evidence type="ECO:0000313" key="2">
    <source>
        <dbReference type="EMBL" id="WCT75063.1"/>
    </source>
</evidence>
<dbReference type="InterPro" id="IPR023089">
    <property type="entry name" value="YozE_SAM-like"/>
</dbReference>
<dbReference type="EMBL" id="CP117411">
    <property type="protein sequence ID" value="WCT75063.1"/>
    <property type="molecule type" value="Genomic_DNA"/>
</dbReference>
<protein>
    <submittedName>
        <fullName evidence="2">YozE family protein</fullName>
    </submittedName>
</protein>
<accession>A0ABY7TP92</accession>
<dbReference type="Proteomes" id="UP001220395">
    <property type="component" value="Chromosome"/>
</dbReference>
<dbReference type="Pfam" id="PF06855">
    <property type="entry name" value="YozE_SAM_like"/>
    <property type="match status" value="1"/>
</dbReference>
<proteinExistence type="predicted"/>
<dbReference type="InterPro" id="IPR036806">
    <property type="entry name" value="YozE_SAM-like_sf"/>
</dbReference>
<organism evidence="2 3">
    <name type="scientific">Sphingomonas naphthae</name>
    <dbReference type="NCBI Taxonomy" id="1813468"/>
    <lineage>
        <taxon>Bacteria</taxon>
        <taxon>Pseudomonadati</taxon>
        <taxon>Pseudomonadota</taxon>
        <taxon>Alphaproteobacteria</taxon>
        <taxon>Sphingomonadales</taxon>
        <taxon>Sphingomonadaceae</taxon>
        <taxon>Sphingomonas</taxon>
    </lineage>
</organism>
<feature type="domain" description="YozE SAM-like" evidence="1">
    <location>
        <begin position="33"/>
        <end position="89"/>
    </location>
</feature>
<reference evidence="2 3" key="1">
    <citation type="submission" date="2023-02" db="EMBL/GenBank/DDBJ databases">
        <title>Genome sequence of Sphingomonas naphthae.</title>
        <authorList>
            <person name="Kim S."/>
            <person name="Heo J."/>
            <person name="Kwon S.-W."/>
        </authorList>
    </citation>
    <scope>NUCLEOTIDE SEQUENCE [LARGE SCALE GENOMIC DNA]</scope>
    <source>
        <strain evidence="2 3">KACC 18716</strain>
    </source>
</reference>
<name>A0ABY7TP92_9SPHN</name>
<dbReference type="Gene3D" id="1.10.150.260">
    <property type="entry name" value="YozE SAM-like"/>
    <property type="match status" value="1"/>
</dbReference>
<gene>
    <name evidence="2" type="ORF">PQ455_07560</name>
</gene>
<dbReference type="SUPFAM" id="SSF140652">
    <property type="entry name" value="YozE-like"/>
    <property type="match status" value="1"/>
</dbReference>
<keyword evidence="3" id="KW-1185">Reference proteome</keyword>
<sequence>MYPSAPAIAQPVTDSLPTFYAEEPAIHRQPFGGWLVKQVTHRSEWIANLAKAAKADPGFPKAGDPEEVRKYLSGRGADGDVFEAIDDAEREWERL</sequence>